<gene>
    <name evidence="1" type="ORF">HAX54_033053</name>
</gene>
<evidence type="ECO:0000313" key="2">
    <source>
        <dbReference type="Proteomes" id="UP000823775"/>
    </source>
</evidence>
<sequence length="72" mass="8036">KWMEQGSLGYRVLRAASSSRRKSLHVMGLYLHDGLCNVACLPYVGLRDAGYLPHVVLRAAHPCPPTHAYIYV</sequence>
<comment type="caution">
    <text evidence="1">The sequence shown here is derived from an EMBL/GenBank/DDBJ whole genome shotgun (WGS) entry which is preliminary data.</text>
</comment>
<reference evidence="1 2" key="1">
    <citation type="journal article" date="2021" name="BMC Genomics">
        <title>Datura genome reveals duplications of psychoactive alkaloid biosynthetic genes and high mutation rate following tissue culture.</title>
        <authorList>
            <person name="Rajewski A."/>
            <person name="Carter-House D."/>
            <person name="Stajich J."/>
            <person name="Litt A."/>
        </authorList>
    </citation>
    <scope>NUCLEOTIDE SEQUENCE [LARGE SCALE GENOMIC DNA]</scope>
    <source>
        <strain evidence="1">AR-01</strain>
    </source>
</reference>
<organism evidence="1 2">
    <name type="scientific">Datura stramonium</name>
    <name type="common">Jimsonweed</name>
    <name type="synonym">Common thornapple</name>
    <dbReference type="NCBI Taxonomy" id="4076"/>
    <lineage>
        <taxon>Eukaryota</taxon>
        <taxon>Viridiplantae</taxon>
        <taxon>Streptophyta</taxon>
        <taxon>Embryophyta</taxon>
        <taxon>Tracheophyta</taxon>
        <taxon>Spermatophyta</taxon>
        <taxon>Magnoliopsida</taxon>
        <taxon>eudicotyledons</taxon>
        <taxon>Gunneridae</taxon>
        <taxon>Pentapetalae</taxon>
        <taxon>asterids</taxon>
        <taxon>lamiids</taxon>
        <taxon>Solanales</taxon>
        <taxon>Solanaceae</taxon>
        <taxon>Solanoideae</taxon>
        <taxon>Datureae</taxon>
        <taxon>Datura</taxon>
    </lineage>
</organism>
<proteinExistence type="predicted"/>
<evidence type="ECO:0000313" key="1">
    <source>
        <dbReference type="EMBL" id="MCD7456780.1"/>
    </source>
</evidence>
<dbReference type="Proteomes" id="UP000823775">
    <property type="component" value="Unassembled WGS sequence"/>
</dbReference>
<name>A0ABS8SD84_DATST</name>
<protein>
    <submittedName>
        <fullName evidence="1">Uncharacterized protein</fullName>
    </submittedName>
</protein>
<accession>A0ABS8SD84</accession>
<dbReference type="EMBL" id="JACEIK010000422">
    <property type="protein sequence ID" value="MCD7456780.1"/>
    <property type="molecule type" value="Genomic_DNA"/>
</dbReference>
<feature type="non-terminal residue" evidence="1">
    <location>
        <position position="1"/>
    </location>
</feature>
<keyword evidence="2" id="KW-1185">Reference proteome</keyword>